<sequence>MKTFAAILLLATTCLVAAVPQGDILARQDGPRECRQISAVFSCARLQFYSDKFTLLIVLARLRR</sequence>
<dbReference type="KEGG" id="ptrr:6349732"/>
<evidence type="ECO:0000313" key="3">
    <source>
        <dbReference type="Proteomes" id="UP000001471"/>
    </source>
</evidence>
<organism evidence="2 3">
    <name type="scientific">Pyrenophora tritici-repentis (strain Pt-1C-BFP)</name>
    <name type="common">Wheat tan spot fungus</name>
    <name type="synonym">Drechslera tritici-repentis</name>
    <dbReference type="NCBI Taxonomy" id="426418"/>
    <lineage>
        <taxon>Eukaryota</taxon>
        <taxon>Fungi</taxon>
        <taxon>Dikarya</taxon>
        <taxon>Ascomycota</taxon>
        <taxon>Pezizomycotina</taxon>
        <taxon>Dothideomycetes</taxon>
        <taxon>Pleosporomycetidae</taxon>
        <taxon>Pleosporales</taxon>
        <taxon>Pleosporineae</taxon>
        <taxon>Pleosporaceae</taxon>
        <taxon>Pyrenophora</taxon>
    </lineage>
</organism>
<evidence type="ECO:0000313" key="2">
    <source>
        <dbReference type="EMBL" id="EDU44467.1"/>
    </source>
</evidence>
<accession>B2WNG0</accession>
<proteinExistence type="predicted"/>
<keyword evidence="1" id="KW-0732">Signal</keyword>
<dbReference type="InParanoid" id="B2WNG0"/>
<evidence type="ECO:0000256" key="1">
    <source>
        <dbReference type="SAM" id="SignalP"/>
    </source>
</evidence>
<dbReference type="EMBL" id="DS231631">
    <property type="protein sequence ID" value="EDU44467.1"/>
    <property type="molecule type" value="Genomic_DNA"/>
</dbReference>
<protein>
    <submittedName>
        <fullName evidence="2">Uncharacterized protein</fullName>
    </submittedName>
</protein>
<name>B2WNG0_PYRTR</name>
<dbReference type="Proteomes" id="UP000001471">
    <property type="component" value="Unassembled WGS sequence"/>
</dbReference>
<dbReference type="GeneID" id="6349732"/>
<reference evidence="3" key="1">
    <citation type="journal article" date="2013" name="G3 (Bethesda)">
        <title>Comparative genomics of a plant-pathogenic fungus, Pyrenophora tritici-repentis, reveals transduplication and the impact of repeat elements on pathogenicity and population divergence.</title>
        <authorList>
            <person name="Manning V.A."/>
            <person name="Pandelova I."/>
            <person name="Dhillon B."/>
            <person name="Wilhelm L.J."/>
            <person name="Goodwin S.B."/>
            <person name="Berlin A.M."/>
            <person name="Figueroa M."/>
            <person name="Freitag M."/>
            <person name="Hane J.K."/>
            <person name="Henrissat B."/>
            <person name="Holman W.H."/>
            <person name="Kodira C.D."/>
            <person name="Martin J."/>
            <person name="Oliver R.P."/>
            <person name="Robbertse B."/>
            <person name="Schackwitz W."/>
            <person name="Schwartz D.C."/>
            <person name="Spatafora J.W."/>
            <person name="Turgeon B.G."/>
            <person name="Yandava C."/>
            <person name="Young S."/>
            <person name="Zhou S."/>
            <person name="Zeng Q."/>
            <person name="Grigoriev I.V."/>
            <person name="Ma L.-J."/>
            <person name="Ciuffetti L.M."/>
        </authorList>
    </citation>
    <scope>NUCLEOTIDE SEQUENCE [LARGE SCALE GENOMIC DNA]</scope>
    <source>
        <strain evidence="3">Pt-1C-BFP</strain>
    </source>
</reference>
<dbReference type="AlphaFoldDB" id="B2WNG0"/>
<feature type="chain" id="PRO_5002784941" evidence="1">
    <location>
        <begin position="19"/>
        <end position="64"/>
    </location>
</feature>
<gene>
    <name evidence="2" type="ORF">PTRG_11417</name>
</gene>
<feature type="signal peptide" evidence="1">
    <location>
        <begin position="1"/>
        <end position="18"/>
    </location>
</feature>
<dbReference type="HOGENOM" id="CLU_2868706_0_0_1"/>